<feature type="binding site" evidence="6">
    <location>
        <position position="225"/>
    </location>
    <ligand>
        <name>D-dopa</name>
        <dbReference type="ChEBI" id="CHEBI:149689"/>
    </ligand>
</feature>
<protein>
    <recommendedName>
        <fullName evidence="7">FAD dependent oxidoreductase domain-containing protein</fullName>
    </recommendedName>
</protein>
<dbReference type="PANTHER" id="PTHR11530">
    <property type="entry name" value="D-AMINO ACID OXIDASE"/>
    <property type="match status" value="1"/>
</dbReference>
<dbReference type="GO" id="GO:0019478">
    <property type="term" value="P:D-amino acid catabolic process"/>
    <property type="evidence" value="ECO:0007669"/>
    <property type="project" value="TreeGrafter"/>
</dbReference>
<dbReference type="Proteomes" id="UP001497382">
    <property type="component" value="Unassembled WGS sequence"/>
</dbReference>
<evidence type="ECO:0000256" key="4">
    <source>
        <dbReference type="ARBA" id="ARBA00022827"/>
    </source>
</evidence>
<comment type="cofactor">
    <cofactor evidence="1 6">
        <name>FAD</name>
        <dbReference type="ChEBI" id="CHEBI:57692"/>
    </cofactor>
</comment>
<dbReference type="PIRSF" id="PIRSF000189">
    <property type="entry name" value="D-aa_oxidase"/>
    <property type="match status" value="1"/>
</dbReference>
<dbReference type="Pfam" id="PF01266">
    <property type="entry name" value="DAO"/>
    <property type="match status" value="1"/>
</dbReference>
<dbReference type="GO" id="GO:0005737">
    <property type="term" value="C:cytoplasm"/>
    <property type="evidence" value="ECO:0007669"/>
    <property type="project" value="TreeGrafter"/>
</dbReference>
<dbReference type="AlphaFoldDB" id="A0AAV2A5X8"/>
<dbReference type="Gene3D" id="3.30.9.10">
    <property type="entry name" value="D-Amino Acid Oxidase, subunit A, domain 2"/>
    <property type="match status" value="1"/>
</dbReference>
<comment type="caution">
    <text evidence="8">The sequence shown here is derived from an EMBL/GenBank/DDBJ whole genome shotgun (WGS) entry which is preliminary data.</text>
</comment>
<dbReference type="SUPFAM" id="SSF54373">
    <property type="entry name" value="FAD-linked reductases, C-terminal domain"/>
    <property type="match status" value="1"/>
</dbReference>
<keyword evidence="9" id="KW-1185">Reference proteome</keyword>
<evidence type="ECO:0000256" key="5">
    <source>
        <dbReference type="ARBA" id="ARBA00023002"/>
    </source>
</evidence>
<accession>A0AAV2A5X8</accession>
<reference evidence="8 9" key="1">
    <citation type="submission" date="2024-04" db="EMBL/GenBank/DDBJ databases">
        <authorList>
            <person name="Rising A."/>
            <person name="Reimegard J."/>
            <person name="Sonavane S."/>
            <person name="Akerstrom W."/>
            <person name="Nylinder S."/>
            <person name="Hedman E."/>
            <person name="Kallberg Y."/>
        </authorList>
    </citation>
    <scope>NUCLEOTIDE SEQUENCE [LARGE SCALE GENOMIC DNA]</scope>
</reference>
<organism evidence="8 9">
    <name type="scientific">Larinioides sclopetarius</name>
    <dbReference type="NCBI Taxonomy" id="280406"/>
    <lineage>
        <taxon>Eukaryota</taxon>
        <taxon>Metazoa</taxon>
        <taxon>Ecdysozoa</taxon>
        <taxon>Arthropoda</taxon>
        <taxon>Chelicerata</taxon>
        <taxon>Arachnida</taxon>
        <taxon>Araneae</taxon>
        <taxon>Araneomorphae</taxon>
        <taxon>Entelegynae</taxon>
        <taxon>Araneoidea</taxon>
        <taxon>Araneidae</taxon>
        <taxon>Larinioides</taxon>
    </lineage>
</organism>
<evidence type="ECO:0000259" key="7">
    <source>
        <dbReference type="Pfam" id="PF01266"/>
    </source>
</evidence>
<evidence type="ECO:0000313" key="8">
    <source>
        <dbReference type="EMBL" id="CAL1279401.1"/>
    </source>
</evidence>
<feature type="domain" description="FAD dependent oxidoreductase" evidence="7">
    <location>
        <begin position="9"/>
        <end position="323"/>
    </location>
</feature>
<dbReference type="InterPro" id="IPR006076">
    <property type="entry name" value="FAD-dep_OxRdtase"/>
</dbReference>
<feature type="binding site" evidence="6">
    <location>
        <position position="280"/>
    </location>
    <ligand>
        <name>D-dopa</name>
        <dbReference type="ChEBI" id="CHEBI:149689"/>
    </ligand>
</feature>
<dbReference type="Gene3D" id="3.40.50.720">
    <property type="entry name" value="NAD(P)-binding Rossmann-like Domain"/>
    <property type="match status" value="1"/>
</dbReference>
<sequence>MMTLKGQEIAVIGAGVVGLSTALSLQEEFPLANITVFADKFNNETLSSGAGGIFRPEINVHHDEERVRTWCKDSLSHFLDIVKSSECSKAGIQLISGYHLSSLFSDFKNDLVQSLVPEWRKLNEKELQCFPGSFKGGQFYTTPVIDCKYYLPWMKSKFENAGGKIVQKHVSSLDEIPDNYSIIVNCAGLGAKGLLQDEMLTPIRGQTIVVKAPWIKNFYYADTVYIIPGVECVTLGGIKDYGSWKKEVDLYQKQYIWDKCTELVPSLKNAEILYDWVGLRPFRPSVRVDTSFVKHGNNYRLIVNNYGHGGHGVALSWGTAQDIKRMIKKIATKGNFTVSKL</sequence>
<keyword evidence="3" id="KW-0285">Flavoprotein</keyword>
<comment type="similarity">
    <text evidence="2">Belongs to the DAMOX/DASOX family.</text>
</comment>
<dbReference type="EMBL" id="CAXIEN010000121">
    <property type="protein sequence ID" value="CAL1279401.1"/>
    <property type="molecule type" value="Genomic_DNA"/>
</dbReference>
<dbReference type="SUPFAM" id="SSF51971">
    <property type="entry name" value="Nucleotide-binding domain"/>
    <property type="match status" value="1"/>
</dbReference>
<feature type="binding site" evidence="6">
    <location>
        <position position="310"/>
    </location>
    <ligand>
        <name>D-dopa</name>
        <dbReference type="ChEBI" id="CHEBI:149689"/>
    </ligand>
</feature>
<evidence type="ECO:0000256" key="2">
    <source>
        <dbReference type="ARBA" id="ARBA00006730"/>
    </source>
</evidence>
<gene>
    <name evidence="8" type="ORF">LARSCL_LOCUS10335</name>
</gene>
<keyword evidence="5" id="KW-0560">Oxidoreductase</keyword>
<evidence type="ECO:0000256" key="1">
    <source>
        <dbReference type="ARBA" id="ARBA00001974"/>
    </source>
</evidence>
<proteinExistence type="inferred from homology"/>
<evidence type="ECO:0000313" key="9">
    <source>
        <dbReference type="Proteomes" id="UP001497382"/>
    </source>
</evidence>
<name>A0AAV2A5X8_9ARAC</name>
<dbReference type="PANTHER" id="PTHR11530:SF17">
    <property type="entry name" value="RE49860P"/>
    <property type="match status" value="1"/>
</dbReference>
<dbReference type="GO" id="GO:0071949">
    <property type="term" value="F:FAD binding"/>
    <property type="evidence" value="ECO:0007669"/>
    <property type="project" value="InterPro"/>
</dbReference>
<feature type="binding site" evidence="6">
    <location>
        <position position="170"/>
    </location>
    <ligand>
        <name>FAD</name>
        <dbReference type="ChEBI" id="CHEBI:57692"/>
    </ligand>
</feature>
<dbReference type="GO" id="GO:0003884">
    <property type="term" value="F:D-amino-acid oxidase activity"/>
    <property type="evidence" value="ECO:0007669"/>
    <property type="project" value="InterPro"/>
</dbReference>
<dbReference type="InterPro" id="IPR023209">
    <property type="entry name" value="DAO"/>
</dbReference>
<evidence type="ECO:0000256" key="3">
    <source>
        <dbReference type="ARBA" id="ARBA00022630"/>
    </source>
</evidence>
<evidence type="ECO:0000256" key="6">
    <source>
        <dbReference type="PIRSR" id="PIRSR000189-1"/>
    </source>
</evidence>
<keyword evidence="4 6" id="KW-0274">FAD</keyword>